<dbReference type="STRING" id="520762.AN619_17100"/>
<organism evidence="2 3">
    <name type="scientific">Thermotalea metallivorans</name>
    <dbReference type="NCBI Taxonomy" id="520762"/>
    <lineage>
        <taxon>Bacteria</taxon>
        <taxon>Bacillati</taxon>
        <taxon>Bacillota</taxon>
        <taxon>Clostridia</taxon>
        <taxon>Peptostreptococcales</taxon>
        <taxon>Thermotaleaceae</taxon>
        <taxon>Thermotalea</taxon>
    </lineage>
</organism>
<dbReference type="SUPFAM" id="SSF52540">
    <property type="entry name" value="P-loop containing nucleoside triphosphate hydrolases"/>
    <property type="match status" value="2"/>
</dbReference>
<evidence type="ECO:0000313" key="3">
    <source>
        <dbReference type="Proteomes" id="UP000070456"/>
    </source>
</evidence>
<gene>
    <name evidence="2" type="ORF">AN619_17100</name>
</gene>
<feature type="coiled-coil region" evidence="1">
    <location>
        <begin position="228"/>
        <end position="400"/>
    </location>
</feature>
<dbReference type="EMBL" id="LOEE01000034">
    <property type="protein sequence ID" value="KXG75446.1"/>
    <property type="molecule type" value="Genomic_DNA"/>
</dbReference>
<dbReference type="NCBIfam" id="TIGR02680">
    <property type="entry name" value="TIGR02680 family protein"/>
    <property type="match status" value="1"/>
</dbReference>
<dbReference type="Proteomes" id="UP000070456">
    <property type="component" value="Unassembled WGS sequence"/>
</dbReference>
<evidence type="ECO:0000256" key="1">
    <source>
        <dbReference type="SAM" id="Coils"/>
    </source>
</evidence>
<feature type="coiled-coil region" evidence="1">
    <location>
        <begin position="813"/>
        <end position="870"/>
    </location>
</feature>
<dbReference type="Gene3D" id="3.40.50.300">
    <property type="entry name" value="P-loop containing nucleotide triphosphate hydrolases"/>
    <property type="match status" value="1"/>
</dbReference>
<protein>
    <submittedName>
        <fullName evidence="2">Uncharacterized protein</fullName>
    </submittedName>
</protein>
<dbReference type="InterPro" id="IPR027417">
    <property type="entry name" value="P-loop_NTPase"/>
</dbReference>
<sequence length="1373" mass="163362">MNNRWIINRFGLINFWYYDEEEFHFSNGRLLLRGANGSGKSVTMQSFIPLLLDGNKSPERLDPFGSRARKLENYLLGEDEQGQEERTGYLYMEFVKENTEKYLTIGMGLKARRGKPMEFWGFSVKDGRRIGKDLFLYKDIGEKIPLSKIELKNRIGEGGEVHESQRDYMEMVNKLLFGFDTTEEYDELIKLLIQLRTPKLSKDFKPTVIYDIMNDSLQPLSDDDLRPMSEAIENMDNIKSQLEVLKNSKKAGEKLKNEYDKYNRFILLEKAKDFIKAKEELDEKKKQQKELEMEREQYERQFQEAAENLEDFKLQQKLINEKKRQLEGHDGFKAKQEVDRLERQLIELEQQKKTKEENREKKESKERELAAILRAGEDLEQQQKREIKSKLDEMAEIAENICFHEQFFMEEELSKKIDETYDFTYIKQQMDRYVHQIIQIRRALEQEKNQLVAYDNALEQLENAKKYRDHQYREMEKAERLLLETKEEFIERVHTWAKKNEELKISKETLVEVTRKVHQYGESTTYDDILEELRKTYHDDENRFNKEKLNLEVLRDGQNELLKQKEEELRQWQSQKDPEPERKEQVLRNRERLSREGIPFIPLYQAIDFQNNVPEAFRGILEEALLDMGLLDALIIPKEYREKVFAMDVSMADRYIFSDPKFFQHELSSFLRPEKSDISGVSREEVDNVLKSILLDAEKEGPYINEKGEYGIGLLKGKVTRDYKPKYIGVEARKRFREEMIEKLIGEQGIIQKNIWEIEQKIKTIEERKKVLHNEWIAFPKKEDLETALHYVQGVRLSYESSQKEVARNEGIVEKTYEALKEIRQKIRVLTQKMEIPLNLEAYEEAEKEADLYKNALRELETQHIKLLQQIHKNDLMHRQREDVLEDLDAILYDLGRIERDIKSHEQQLKNCQEQLKLSNYEEIKKEIEECIQILNELPGKIEKEIEKKKQGEVERNHRITRLAEAWEEIQWIEKLYHIFQEGFRQEMALGYVFPYNKDEDIFKAAKQVYQELKGEEKAGKQKEDYTAALQEKYHENVQYLVEYNLFLEHIFHGESEEKDEKIREALRKQRRIEIKGKTQGKDVNFYGLMTFIEEAMKENENLLRESDRQLFEDILTNTISQKIRAKIYHSEQWVKQMNALMESMNTSSGLSFSLVWKSKIKETEEQLDTKELVDLLKLDPRLLSQEDLKKLSRHFRSKILEARKQLEDSGKTQTFHSIMKEILDYRKWFEFRLFFKKTGENRKELTNNAFDRLSGGEKAMAMYVPLFSAVYARYEGARKDCPRIISLDEAFAGVDENNIRDMFRLLEELRLNFVINSQILWGDYDTVPSLSICELVRPNNANFVTVIRYRWNGKVKELLVEEGDLDGKSETA</sequence>
<dbReference type="InterPro" id="IPR013496">
    <property type="entry name" value="CHP02680"/>
</dbReference>
<accession>A0A140L4H1</accession>
<keyword evidence="1" id="KW-0175">Coiled coil</keyword>
<keyword evidence="3" id="KW-1185">Reference proteome</keyword>
<name>A0A140L4H1_9FIRM</name>
<proteinExistence type="predicted"/>
<feature type="coiled-coil region" evidence="1">
    <location>
        <begin position="530"/>
        <end position="575"/>
    </location>
</feature>
<dbReference type="RefSeq" id="WP_068556301.1">
    <property type="nucleotide sequence ID" value="NZ_LOEE01000034.1"/>
</dbReference>
<evidence type="ECO:0000313" key="2">
    <source>
        <dbReference type="EMBL" id="KXG75446.1"/>
    </source>
</evidence>
<dbReference type="Pfam" id="PF13558">
    <property type="entry name" value="SbcC_Walker_B"/>
    <property type="match status" value="1"/>
</dbReference>
<feature type="coiled-coil region" evidence="1">
    <location>
        <begin position="430"/>
        <end position="488"/>
    </location>
</feature>
<comment type="caution">
    <text evidence="2">The sequence shown here is derived from an EMBL/GenBank/DDBJ whole genome shotgun (WGS) entry which is preliminary data.</text>
</comment>
<dbReference type="OrthoDB" id="9776649at2"/>
<reference evidence="2 3" key="1">
    <citation type="submission" date="2015-12" db="EMBL/GenBank/DDBJ databases">
        <title>Draft genome sequence of the thermoanaerobe Thermotalea metallivorans, an isolate from the runoff channel of the Great Artesian Basin, Australia.</title>
        <authorList>
            <person name="Patel B.K."/>
        </authorList>
    </citation>
    <scope>NUCLEOTIDE SEQUENCE [LARGE SCALE GENOMIC DNA]</scope>
    <source>
        <strain evidence="2 3">B2-1</strain>
    </source>
</reference>
<feature type="coiled-coil region" evidence="1">
    <location>
        <begin position="895"/>
        <end position="938"/>
    </location>
</feature>
<dbReference type="PATRIC" id="fig|520762.4.peg.1899"/>